<evidence type="ECO:0000256" key="2">
    <source>
        <dbReference type="ARBA" id="ARBA00022475"/>
    </source>
</evidence>
<keyword evidence="4 6" id="KW-1133">Transmembrane helix</keyword>
<keyword evidence="9" id="KW-1185">Reference proteome</keyword>
<feature type="transmembrane region" description="Helical" evidence="6">
    <location>
        <begin position="46"/>
        <end position="64"/>
    </location>
</feature>
<evidence type="ECO:0000256" key="4">
    <source>
        <dbReference type="ARBA" id="ARBA00022989"/>
    </source>
</evidence>
<organism evidence="8 9">
    <name type="scientific">Rhodanobacter glycinis</name>
    <dbReference type="NCBI Taxonomy" id="582702"/>
    <lineage>
        <taxon>Bacteria</taxon>
        <taxon>Pseudomonadati</taxon>
        <taxon>Pseudomonadota</taxon>
        <taxon>Gammaproteobacteria</taxon>
        <taxon>Lysobacterales</taxon>
        <taxon>Rhodanobacteraceae</taxon>
        <taxon>Rhodanobacter</taxon>
    </lineage>
</organism>
<dbReference type="Pfam" id="PF00884">
    <property type="entry name" value="Sulfatase"/>
    <property type="match status" value="1"/>
</dbReference>
<dbReference type="PROSITE" id="PS51257">
    <property type="entry name" value="PROKAR_LIPOPROTEIN"/>
    <property type="match status" value="1"/>
</dbReference>
<gene>
    <name evidence="8" type="ORF">SAMN05192579_10323</name>
</gene>
<feature type="transmembrane region" description="Helical" evidence="6">
    <location>
        <begin position="154"/>
        <end position="172"/>
    </location>
</feature>
<dbReference type="InterPro" id="IPR000917">
    <property type="entry name" value="Sulfatase_N"/>
</dbReference>
<evidence type="ECO:0000313" key="9">
    <source>
        <dbReference type="Proteomes" id="UP000198725"/>
    </source>
</evidence>
<dbReference type="PANTHER" id="PTHR47371">
    <property type="entry name" value="LIPOTEICHOIC ACID SYNTHASE"/>
    <property type="match status" value="1"/>
</dbReference>
<sequence>MKAAFLSRHGFHAVFFAVLYACYLYAIFGVANLGDIGNLAHSCARVVAAAIELAWFYLVGLYLLRRWVVTRRLAWFALYMLLAALVCLGYAAQMYSIYLSNNFISALAMQNLDSVTVTQSTMEWVVLGSGLGWLVLLAVFAWRRRQDIDGWLGGRRWMAALVVVTVLYAYVLTQQRRRIVLEPDYRQVPVASLLVNAGVAVTQGDDHVTGTFAMLNGRACLTDPVAGKVAGYPLEKGVVFTRALPFEPVGGAAAQPNVIVIFTEGTSTRLIGAYGGHYPGLTPNIDRLAARSMKVTDYYNHTAATYRGIVGQTSSGFLFAGGSEKDGWANGGRLAAIHRQTLATILGGHGYDTYFFEPEHDGSPFGHMVRSLGFGGIYTFDKVSALLHGKVTVQDQTDQLDDSSLFRGLTAFLQARAQKTDDKPFFVATYNIGTHAFIPMVKGGHAYGDGHSRVLNKLHNYDAAVGAFLEYFDASPYAKNTIVVFTADHATYPDAPYREVAGKDLKPYFVDRIPLLIHDPTHHLPAVFDAQGRNSLDMAPTLLQLLGIRSVSNSFLGASLFEPRSLPLGITALGDGFFITTPAGVNAMPEVPPVLKAVAECEKGVVETYYKLEEKNRLFKPGA</sequence>
<dbReference type="SUPFAM" id="SSF53649">
    <property type="entry name" value="Alkaline phosphatase-like"/>
    <property type="match status" value="1"/>
</dbReference>
<dbReference type="PANTHER" id="PTHR47371:SF3">
    <property type="entry name" value="PHOSPHOGLYCEROL TRANSFERASE I"/>
    <property type="match status" value="1"/>
</dbReference>
<dbReference type="InterPro" id="IPR017850">
    <property type="entry name" value="Alkaline_phosphatase_core_sf"/>
</dbReference>
<name>A0A1I3ZMZ0_9GAMM</name>
<keyword evidence="3 6" id="KW-0812">Transmembrane</keyword>
<evidence type="ECO:0000259" key="7">
    <source>
        <dbReference type="Pfam" id="PF00884"/>
    </source>
</evidence>
<keyword evidence="5 6" id="KW-0472">Membrane</keyword>
<feature type="transmembrane region" description="Helical" evidence="6">
    <location>
        <begin position="76"/>
        <end position="98"/>
    </location>
</feature>
<reference evidence="9" key="1">
    <citation type="submission" date="2016-10" db="EMBL/GenBank/DDBJ databases">
        <authorList>
            <person name="Varghese N."/>
            <person name="Submissions S."/>
        </authorList>
    </citation>
    <scope>NUCLEOTIDE SEQUENCE [LARGE SCALE GENOMIC DNA]</scope>
    <source>
        <strain evidence="9">MO64</strain>
    </source>
</reference>
<evidence type="ECO:0000256" key="3">
    <source>
        <dbReference type="ARBA" id="ARBA00022692"/>
    </source>
</evidence>
<dbReference type="Proteomes" id="UP000198725">
    <property type="component" value="Unassembled WGS sequence"/>
</dbReference>
<dbReference type="GO" id="GO:0016740">
    <property type="term" value="F:transferase activity"/>
    <property type="evidence" value="ECO:0007669"/>
    <property type="project" value="UniProtKB-KW"/>
</dbReference>
<comment type="subcellular location">
    <subcellularLocation>
        <location evidence="1">Cell membrane</location>
        <topology evidence="1">Multi-pass membrane protein</topology>
    </subcellularLocation>
</comment>
<evidence type="ECO:0000256" key="1">
    <source>
        <dbReference type="ARBA" id="ARBA00004651"/>
    </source>
</evidence>
<evidence type="ECO:0000256" key="5">
    <source>
        <dbReference type="ARBA" id="ARBA00023136"/>
    </source>
</evidence>
<proteinExistence type="predicted"/>
<evidence type="ECO:0000313" key="8">
    <source>
        <dbReference type="EMBL" id="SFK45413.1"/>
    </source>
</evidence>
<feature type="transmembrane region" description="Helical" evidence="6">
    <location>
        <begin position="124"/>
        <end position="142"/>
    </location>
</feature>
<keyword evidence="8" id="KW-0808">Transferase</keyword>
<dbReference type="CDD" id="cd16015">
    <property type="entry name" value="LTA_synthase"/>
    <property type="match status" value="1"/>
</dbReference>
<dbReference type="EMBL" id="FOSR01000003">
    <property type="protein sequence ID" value="SFK45413.1"/>
    <property type="molecule type" value="Genomic_DNA"/>
</dbReference>
<dbReference type="AlphaFoldDB" id="A0A1I3ZMZ0"/>
<protein>
    <submittedName>
        <fullName evidence="8">Phosphoglycerol transferase MdoB</fullName>
    </submittedName>
</protein>
<accession>A0A1I3ZMZ0</accession>
<dbReference type="InterPro" id="IPR050448">
    <property type="entry name" value="OpgB/LTA_synthase_biosynth"/>
</dbReference>
<feature type="transmembrane region" description="Helical" evidence="6">
    <location>
        <begin position="12"/>
        <end position="34"/>
    </location>
</feature>
<keyword evidence="2" id="KW-1003">Cell membrane</keyword>
<evidence type="ECO:0000256" key="6">
    <source>
        <dbReference type="SAM" id="Phobius"/>
    </source>
</evidence>
<feature type="domain" description="Sulfatase N-terminal" evidence="7">
    <location>
        <begin position="256"/>
        <end position="548"/>
    </location>
</feature>
<dbReference type="RefSeq" id="WP_175481489.1">
    <property type="nucleotide sequence ID" value="NZ_FOSR01000003.1"/>
</dbReference>
<dbReference type="Gene3D" id="3.40.720.10">
    <property type="entry name" value="Alkaline Phosphatase, subunit A"/>
    <property type="match status" value="1"/>
</dbReference>
<dbReference type="GO" id="GO:0005886">
    <property type="term" value="C:plasma membrane"/>
    <property type="evidence" value="ECO:0007669"/>
    <property type="project" value="UniProtKB-SubCell"/>
</dbReference>